<keyword evidence="3" id="KW-1185">Reference proteome</keyword>
<keyword evidence="1" id="KW-1133">Transmembrane helix</keyword>
<evidence type="ECO:0000256" key="2">
    <source>
        <dbReference type="SAM" id="SignalP"/>
    </source>
</evidence>
<keyword evidence="1" id="KW-0812">Transmembrane</keyword>
<dbReference type="InterPro" id="IPR036444">
    <property type="entry name" value="PLipase_A2_dom_sf"/>
</dbReference>
<protein>
    <submittedName>
        <fullName evidence="4 5">Phospholipase A2</fullName>
    </submittedName>
</protein>
<keyword evidence="1" id="KW-0472">Membrane</keyword>
<proteinExistence type="predicted"/>
<dbReference type="GO" id="GO:0006644">
    <property type="term" value="P:phospholipid metabolic process"/>
    <property type="evidence" value="ECO:0007669"/>
    <property type="project" value="InterPro"/>
</dbReference>
<feature type="transmembrane region" description="Helical" evidence="1">
    <location>
        <begin position="223"/>
        <end position="245"/>
    </location>
</feature>
<dbReference type="WBParaSite" id="MBELARI_LOCUS10974">
    <property type="protein sequence ID" value="MBELARI_LOCUS10974"/>
    <property type="gene ID" value="MBELARI_LOCUS10974"/>
</dbReference>
<reference evidence="4 5" key="1">
    <citation type="submission" date="2024-02" db="UniProtKB">
        <authorList>
            <consortium name="WormBaseParasite"/>
        </authorList>
    </citation>
    <scope>IDENTIFICATION</scope>
</reference>
<dbReference type="GO" id="GO:0004623">
    <property type="term" value="F:phospholipase A2 activity"/>
    <property type="evidence" value="ECO:0007669"/>
    <property type="project" value="InterPro"/>
</dbReference>
<dbReference type="SUPFAM" id="SSF48619">
    <property type="entry name" value="Phospholipase A2, PLA2"/>
    <property type="match status" value="1"/>
</dbReference>
<dbReference type="PANTHER" id="PTHR34228:SF6">
    <property type="entry name" value="PHOSPHOLIPASE A2"/>
    <property type="match status" value="1"/>
</dbReference>
<accession>A0AAF3FDG6</accession>
<feature type="signal peptide" evidence="2">
    <location>
        <begin position="1"/>
        <end position="23"/>
    </location>
</feature>
<dbReference type="PANTHER" id="PTHR34228">
    <property type="entry name" value="PROTEIN CBG09474-RELATED"/>
    <property type="match status" value="1"/>
</dbReference>
<evidence type="ECO:0000313" key="3">
    <source>
        <dbReference type="Proteomes" id="UP000887575"/>
    </source>
</evidence>
<evidence type="ECO:0000313" key="4">
    <source>
        <dbReference type="WBParaSite" id="MBELARI_LOCUS10974"/>
    </source>
</evidence>
<evidence type="ECO:0000313" key="5">
    <source>
        <dbReference type="WBParaSite" id="MBELARI_LOCUS5035"/>
    </source>
</evidence>
<organism evidence="3 5">
    <name type="scientific">Mesorhabditis belari</name>
    <dbReference type="NCBI Taxonomy" id="2138241"/>
    <lineage>
        <taxon>Eukaryota</taxon>
        <taxon>Metazoa</taxon>
        <taxon>Ecdysozoa</taxon>
        <taxon>Nematoda</taxon>
        <taxon>Chromadorea</taxon>
        <taxon>Rhabditida</taxon>
        <taxon>Rhabditina</taxon>
        <taxon>Rhabditomorpha</taxon>
        <taxon>Rhabditoidea</taxon>
        <taxon>Rhabditidae</taxon>
        <taxon>Mesorhabditinae</taxon>
        <taxon>Mesorhabditis</taxon>
    </lineage>
</organism>
<dbReference type="WBParaSite" id="MBELARI_LOCUS5035">
    <property type="protein sequence ID" value="MBELARI_LOCUS5035"/>
    <property type="gene ID" value="MBELARI_LOCUS5035"/>
</dbReference>
<dbReference type="AlphaFoldDB" id="A0AAF3FDG6"/>
<keyword evidence="2" id="KW-0732">Signal</keyword>
<dbReference type="GO" id="GO:0050482">
    <property type="term" value="P:arachidonate secretion"/>
    <property type="evidence" value="ECO:0007669"/>
    <property type="project" value="InterPro"/>
</dbReference>
<dbReference type="Proteomes" id="UP000887575">
    <property type="component" value="Unassembled WGS sequence"/>
</dbReference>
<dbReference type="InterPro" id="IPR053322">
    <property type="entry name" value="PLA2-like"/>
</dbReference>
<name>A0AAF3FDG6_9BILA</name>
<evidence type="ECO:0000256" key="1">
    <source>
        <dbReference type="SAM" id="Phobius"/>
    </source>
</evidence>
<feature type="chain" id="PRO_5041856424" evidence="2">
    <location>
        <begin position="24"/>
        <end position="271"/>
    </location>
</feature>
<sequence>MLLRLVAALLFVQLAFLLTPVDAIDLQHWQCGSEKESKKLAHQLIHKDCPDVAGELNHCCVIHDDCYAKQHGQEYCDREFCDCNKRALKGRQFEKCEDHNQLVCLMMPLIGTWAYDNSVNWTEPENTIYYRPPGVLYPVFDDLYKVCSDIPVILSSCSYNYMECALGTRGVSNCGGELAHCLEGLGKESRRAECDAESKKVASIVRIETYRRIDFTNAEHQRMLWNGFIAILGGLSLGCVLWAMLTSWKRYSLSRSNSQASSMDNIKYQTV</sequence>